<dbReference type="EMBL" id="DS499596">
    <property type="protein sequence ID" value="EDP53107.1"/>
    <property type="molecule type" value="Genomic_DNA"/>
</dbReference>
<dbReference type="InterPro" id="IPR051089">
    <property type="entry name" value="prtT"/>
</dbReference>
<gene>
    <name evidence="11" type="ORF">AFUB_042780</name>
</gene>
<comment type="subcellular location">
    <subcellularLocation>
        <location evidence="1">Nucleus</location>
    </subcellularLocation>
</comment>
<feature type="compositionally biased region" description="Polar residues" evidence="9">
    <location>
        <begin position="16"/>
        <end position="35"/>
    </location>
</feature>
<keyword evidence="3" id="KW-0862">Zinc</keyword>
<evidence type="ECO:0000256" key="7">
    <source>
        <dbReference type="ARBA" id="ARBA00023242"/>
    </source>
</evidence>
<keyword evidence="5" id="KW-0238">DNA-binding</keyword>
<evidence type="ECO:0000256" key="8">
    <source>
        <dbReference type="SAM" id="Coils"/>
    </source>
</evidence>
<dbReference type="PANTHER" id="PTHR31845">
    <property type="entry name" value="FINGER DOMAIN PROTEIN, PUTATIVE-RELATED"/>
    <property type="match status" value="1"/>
</dbReference>
<evidence type="ECO:0000256" key="1">
    <source>
        <dbReference type="ARBA" id="ARBA00004123"/>
    </source>
</evidence>
<evidence type="ECO:0000259" key="10">
    <source>
        <dbReference type="PROSITE" id="PS50048"/>
    </source>
</evidence>
<dbReference type="Gene3D" id="4.10.240.10">
    <property type="entry name" value="Zn(2)-C6 fungal-type DNA-binding domain"/>
    <property type="match status" value="1"/>
</dbReference>
<dbReference type="HOGENOM" id="CLU_1160881_0_0_1"/>
<keyword evidence="6" id="KW-0804">Transcription</keyword>
<keyword evidence="7" id="KW-0539">Nucleus</keyword>
<reference evidence="11 12" key="1">
    <citation type="journal article" date="2008" name="PLoS Genet.">
        <title>Genomic islands in the pathogenic filamentous fungus Aspergillus fumigatus.</title>
        <authorList>
            <person name="Fedorova N.D."/>
            <person name="Khaldi N."/>
            <person name="Joardar V.S."/>
            <person name="Maiti R."/>
            <person name="Amedeo P."/>
            <person name="Anderson M.J."/>
            <person name="Crabtree J."/>
            <person name="Silva J.C."/>
            <person name="Badger J.H."/>
            <person name="Albarraq A."/>
            <person name="Angiuoli S."/>
            <person name="Bussey H."/>
            <person name="Bowyer P."/>
            <person name="Cotty P.J."/>
            <person name="Dyer P.S."/>
            <person name="Egan A."/>
            <person name="Galens K."/>
            <person name="Fraser-Liggett C.M."/>
            <person name="Haas B.J."/>
            <person name="Inman J.M."/>
            <person name="Kent R."/>
            <person name="Lemieux S."/>
            <person name="Malavazi I."/>
            <person name="Orvis J."/>
            <person name="Roemer T."/>
            <person name="Ronning C.M."/>
            <person name="Sundaram J.P."/>
            <person name="Sutton G."/>
            <person name="Turner G."/>
            <person name="Venter J.C."/>
            <person name="White O.R."/>
            <person name="Whitty B.R."/>
            <person name="Youngman P."/>
            <person name="Wolfe K.H."/>
            <person name="Goldman G.H."/>
            <person name="Wortman J.R."/>
            <person name="Jiang B."/>
            <person name="Denning D.W."/>
            <person name="Nierman W.C."/>
        </authorList>
    </citation>
    <scope>NUCLEOTIDE SEQUENCE [LARGE SCALE GENOMIC DNA]</scope>
    <source>
        <strain evidence="12">CBS 144.89 / FGSC A1163 / CEA10</strain>
    </source>
</reference>
<evidence type="ECO:0000313" key="11">
    <source>
        <dbReference type="EMBL" id="EDP53107.1"/>
    </source>
</evidence>
<evidence type="ECO:0000256" key="9">
    <source>
        <dbReference type="SAM" id="MobiDB-lite"/>
    </source>
</evidence>
<dbReference type="PROSITE" id="PS00463">
    <property type="entry name" value="ZN2_CY6_FUNGAL_1"/>
    <property type="match status" value="1"/>
</dbReference>
<dbReference type="InterPro" id="IPR036864">
    <property type="entry name" value="Zn2-C6_fun-type_DNA-bd_sf"/>
</dbReference>
<dbReference type="OrthoDB" id="4526556at2759"/>
<feature type="region of interest" description="Disordered" evidence="9">
    <location>
        <begin position="16"/>
        <end position="50"/>
    </location>
</feature>
<dbReference type="SMART" id="SM00066">
    <property type="entry name" value="GAL4"/>
    <property type="match status" value="1"/>
</dbReference>
<dbReference type="PROSITE" id="PS50048">
    <property type="entry name" value="ZN2_CY6_FUNGAL_2"/>
    <property type="match status" value="1"/>
</dbReference>
<name>B0XZ11_ASPFC</name>
<evidence type="ECO:0000313" key="12">
    <source>
        <dbReference type="Proteomes" id="UP000001699"/>
    </source>
</evidence>
<dbReference type="CDD" id="cd00067">
    <property type="entry name" value="GAL4"/>
    <property type="match status" value="1"/>
</dbReference>
<evidence type="ECO:0000256" key="2">
    <source>
        <dbReference type="ARBA" id="ARBA00022723"/>
    </source>
</evidence>
<keyword evidence="12" id="KW-1185">Reference proteome</keyword>
<protein>
    <recommendedName>
        <fullName evidence="10">Zn(2)-C6 fungal-type domain-containing protein</fullName>
    </recommendedName>
</protein>
<dbReference type="AlphaFoldDB" id="B0XZ11"/>
<feature type="coiled-coil region" evidence="8">
    <location>
        <begin position="112"/>
        <end position="139"/>
    </location>
</feature>
<dbReference type="GO" id="GO:0005634">
    <property type="term" value="C:nucleus"/>
    <property type="evidence" value="ECO:0007669"/>
    <property type="project" value="UniProtKB-SubCell"/>
</dbReference>
<dbReference type="SUPFAM" id="SSF57701">
    <property type="entry name" value="Zn2/Cys6 DNA-binding domain"/>
    <property type="match status" value="1"/>
</dbReference>
<dbReference type="GO" id="GO:0008270">
    <property type="term" value="F:zinc ion binding"/>
    <property type="evidence" value="ECO:0007669"/>
    <property type="project" value="InterPro"/>
</dbReference>
<dbReference type="GO" id="GO:0000976">
    <property type="term" value="F:transcription cis-regulatory region binding"/>
    <property type="evidence" value="ECO:0007669"/>
    <property type="project" value="TreeGrafter"/>
</dbReference>
<evidence type="ECO:0000256" key="3">
    <source>
        <dbReference type="ARBA" id="ARBA00022833"/>
    </source>
</evidence>
<keyword evidence="8" id="KW-0175">Coiled coil</keyword>
<dbReference type="FunFam" id="4.10.240.10:FF:000003">
    <property type="entry name" value="C6 transcription factor (Leu3)"/>
    <property type="match status" value="1"/>
</dbReference>
<feature type="domain" description="Zn(2)-C6 fungal-type" evidence="10">
    <location>
        <begin position="73"/>
        <end position="106"/>
    </location>
</feature>
<sequence>MDLEFRGVIAPNGLPTQASLITPPGTTSDFRNTPRLTRPVAGFNFPNRSTELGEMEKVPPQITGKRRGGSRKACNECKQQKLRCDIVQTPAAACSRCRRLQIECKVEPTFRRISKRRRNAEMEKEIAELRRRLAINGERPQTGEANASDEMSQCSEDVYCGPNSALSSRGRPLSSPLKPQPLPGPLALARDSSIISQDDSPWRLEDVTLSRQRVARLFDQYLPTFPVLLKRNWRQLTTR</sequence>
<evidence type="ECO:0000256" key="5">
    <source>
        <dbReference type="ARBA" id="ARBA00023125"/>
    </source>
</evidence>
<evidence type="ECO:0000256" key="4">
    <source>
        <dbReference type="ARBA" id="ARBA00023015"/>
    </source>
</evidence>
<proteinExistence type="predicted"/>
<dbReference type="GO" id="GO:0000981">
    <property type="term" value="F:DNA-binding transcription factor activity, RNA polymerase II-specific"/>
    <property type="evidence" value="ECO:0007669"/>
    <property type="project" value="InterPro"/>
</dbReference>
<accession>B0XZ11</accession>
<keyword evidence="4" id="KW-0805">Transcription regulation</keyword>
<organism evidence="11 12">
    <name type="scientific">Aspergillus fumigatus (strain CBS 144.89 / FGSC A1163 / CEA10)</name>
    <name type="common">Neosartorya fumigata</name>
    <dbReference type="NCBI Taxonomy" id="451804"/>
    <lineage>
        <taxon>Eukaryota</taxon>
        <taxon>Fungi</taxon>
        <taxon>Dikarya</taxon>
        <taxon>Ascomycota</taxon>
        <taxon>Pezizomycotina</taxon>
        <taxon>Eurotiomycetes</taxon>
        <taxon>Eurotiomycetidae</taxon>
        <taxon>Eurotiales</taxon>
        <taxon>Aspergillaceae</taxon>
        <taxon>Aspergillus</taxon>
        <taxon>Aspergillus subgen. Fumigati</taxon>
    </lineage>
</organism>
<dbReference type="PANTHER" id="PTHR31845:SF21">
    <property type="entry name" value="REGULATORY PROTEIN LEU3"/>
    <property type="match status" value="1"/>
</dbReference>
<dbReference type="Pfam" id="PF00172">
    <property type="entry name" value="Zn_clus"/>
    <property type="match status" value="1"/>
</dbReference>
<dbReference type="GO" id="GO:0001216">
    <property type="term" value="F:DNA-binding transcription activator activity"/>
    <property type="evidence" value="ECO:0007669"/>
    <property type="project" value="UniProtKB-ARBA"/>
</dbReference>
<dbReference type="Proteomes" id="UP000001699">
    <property type="component" value="Unassembled WGS sequence"/>
</dbReference>
<keyword evidence="2" id="KW-0479">Metal-binding</keyword>
<dbReference type="InterPro" id="IPR001138">
    <property type="entry name" value="Zn2Cys6_DnaBD"/>
</dbReference>
<evidence type="ECO:0000256" key="6">
    <source>
        <dbReference type="ARBA" id="ARBA00023163"/>
    </source>
</evidence>